<sequence length="567" mass="59849">MSLFGSIQLAGNALNAMQIGLQVVGNNIANANTPGYVREKAIFSPAPTQQIGKLTLGLGVEVDAIVQQIDRFAVDRLRDASGDRASADIQEKVYRDIEAILGELSDTDISTELSNFFNSIDNVSGEDSVPVRELVVEQGVTLTTKIANLHRRVSVLGNDFNQQVEDLASEVNTLAEEVRQLNLNIVTIEGGEAGNTEAGGLRSQRQSALSRLSEIVDLHVTEGASGLVNLSVGGQFLVFEGTRSKVQVDYSTADGQLQAKLEFVQDGSDLQVSGGELHGIYQARDGIVGEFLGQLDRFAGALANEFNKQFSSGQGISGFRTVTGTEAVSDAGFVLDEAGLTFAPVNGSFDLLLHNKEAGINGQSTPHTIQVDLNGLDGDDTLTTLAAKIDAIEGVTAEVTVENKLRLSADSADVELGFSNDTSGALASLGINTFFTGDSAATLGVNQELQNDASKFAASNEGIGDGTGNSVALGAFQYQGLESYEGNTVTDLYDQLINSTTQGSTVASAVADGLRNFEATLDASVQSLSGVNIDEEAIDMILLQRTYQASARYLSTLSELLDVLINI</sequence>
<dbReference type="AlphaFoldDB" id="A0A517MTV9"/>
<accession>A0A517MTV9</accession>
<evidence type="ECO:0000256" key="6">
    <source>
        <dbReference type="ARBA" id="ARBA00023143"/>
    </source>
</evidence>
<proteinExistence type="inferred from homology"/>
<evidence type="ECO:0000256" key="2">
    <source>
        <dbReference type="ARBA" id="ARBA00004613"/>
    </source>
</evidence>
<organism evidence="11 12">
    <name type="scientific">Adhaeretor mobilis</name>
    <dbReference type="NCBI Taxonomy" id="1930276"/>
    <lineage>
        <taxon>Bacteria</taxon>
        <taxon>Pseudomonadati</taxon>
        <taxon>Planctomycetota</taxon>
        <taxon>Planctomycetia</taxon>
        <taxon>Pirellulales</taxon>
        <taxon>Lacipirellulaceae</taxon>
        <taxon>Adhaeretor</taxon>
    </lineage>
</organism>
<dbReference type="InterPro" id="IPR001444">
    <property type="entry name" value="Flag_bb_rod_N"/>
</dbReference>
<evidence type="ECO:0000256" key="7">
    <source>
        <dbReference type="RuleBase" id="RU362065"/>
    </source>
</evidence>
<evidence type="ECO:0000256" key="4">
    <source>
        <dbReference type="ARBA" id="ARBA00016244"/>
    </source>
</evidence>
<dbReference type="Pfam" id="PF22638">
    <property type="entry name" value="FlgK_D1"/>
    <property type="match status" value="1"/>
</dbReference>
<evidence type="ECO:0000313" key="12">
    <source>
        <dbReference type="Proteomes" id="UP000319852"/>
    </source>
</evidence>
<dbReference type="PANTHER" id="PTHR30033">
    <property type="entry name" value="FLAGELLAR HOOK-ASSOCIATED PROTEIN 1"/>
    <property type="match status" value="1"/>
</dbReference>
<dbReference type="Proteomes" id="UP000319852">
    <property type="component" value="Chromosome"/>
</dbReference>
<dbReference type="KEGG" id="amob:HG15A2_15940"/>
<dbReference type="GO" id="GO:0009424">
    <property type="term" value="C:bacterial-type flagellum hook"/>
    <property type="evidence" value="ECO:0007669"/>
    <property type="project" value="UniProtKB-UniRule"/>
</dbReference>
<reference evidence="11 12" key="1">
    <citation type="submission" date="2019-02" db="EMBL/GenBank/DDBJ databases">
        <title>Deep-cultivation of Planctomycetes and their phenomic and genomic characterization uncovers novel biology.</title>
        <authorList>
            <person name="Wiegand S."/>
            <person name="Jogler M."/>
            <person name="Boedeker C."/>
            <person name="Pinto D."/>
            <person name="Vollmers J."/>
            <person name="Rivas-Marin E."/>
            <person name="Kohn T."/>
            <person name="Peeters S.H."/>
            <person name="Heuer A."/>
            <person name="Rast P."/>
            <person name="Oberbeckmann S."/>
            <person name="Bunk B."/>
            <person name="Jeske O."/>
            <person name="Meyerdierks A."/>
            <person name="Storesund J.E."/>
            <person name="Kallscheuer N."/>
            <person name="Luecker S."/>
            <person name="Lage O.M."/>
            <person name="Pohl T."/>
            <person name="Merkel B.J."/>
            <person name="Hornburger P."/>
            <person name="Mueller R.-W."/>
            <person name="Bruemmer F."/>
            <person name="Labrenz M."/>
            <person name="Spormann A.M."/>
            <person name="Op den Camp H."/>
            <person name="Overmann J."/>
            <person name="Amann R."/>
            <person name="Jetten M.S.M."/>
            <person name="Mascher T."/>
            <person name="Medema M.H."/>
            <person name="Devos D.P."/>
            <person name="Kaster A.-K."/>
            <person name="Ovreas L."/>
            <person name="Rohde M."/>
            <person name="Galperin M.Y."/>
            <person name="Jogler C."/>
        </authorList>
    </citation>
    <scope>NUCLEOTIDE SEQUENCE [LARGE SCALE GENOMIC DNA]</scope>
    <source>
        <strain evidence="11 12">HG15A2</strain>
    </source>
</reference>
<dbReference type="InterPro" id="IPR053927">
    <property type="entry name" value="FlgK_helical"/>
</dbReference>
<evidence type="ECO:0000256" key="1">
    <source>
        <dbReference type="ARBA" id="ARBA00004365"/>
    </source>
</evidence>
<evidence type="ECO:0000259" key="10">
    <source>
        <dbReference type="Pfam" id="PF22638"/>
    </source>
</evidence>
<dbReference type="InterPro" id="IPR010930">
    <property type="entry name" value="Flg_bb/hook_C_dom"/>
</dbReference>
<feature type="domain" description="Flagellar basal-body/hook protein C-terminal" evidence="9">
    <location>
        <begin position="529"/>
        <end position="567"/>
    </location>
</feature>
<feature type="domain" description="Flagellar basal body rod protein N-terminal" evidence="8">
    <location>
        <begin position="7"/>
        <end position="36"/>
    </location>
</feature>
<dbReference type="GO" id="GO:0044780">
    <property type="term" value="P:bacterial-type flagellum assembly"/>
    <property type="evidence" value="ECO:0007669"/>
    <property type="project" value="InterPro"/>
</dbReference>
<dbReference type="OrthoDB" id="9802553at2"/>
<evidence type="ECO:0000259" key="8">
    <source>
        <dbReference type="Pfam" id="PF00460"/>
    </source>
</evidence>
<keyword evidence="11" id="KW-0969">Cilium</keyword>
<dbReference type="Pfam" id="PF06429">
    <property type="entry name" value="Flg_bbr_C"/>
    <property type="match status" value="1"/>
</dbReference>
<keyword evidence="6 7" id="KW-0975">Bacterial flagellum</keyword>
<dbReference type="GO" id="GO:0005576">
    <property type="term" value="C:extracellular region"/>
    <property type="evidence" value="ECO:0007669"/>
    <property type="project" value="UniProtKB-SubCell"/>
</dbReference>
<dbReference type="PRINTS" id="PR01005">
    <property type="entry name" value="FLGHOOKAP1"/>
</dbReference>
<dbReference type="PANTHER" id="PTHR30033:SF2">
    <property type="entry name" value="FLAGELLAR HOOK PROTEIN"/>
    <property type="match status" value="1"/>
</dbReference>
<dbReference type="PROSITE" id="PS00588">
    <property type="entry name" value="FLAGELLA_BB_ROD"/>
    <property type="match status" value="1"/>
</dbReference>
<dbReference type="GO" id="GO:0005198">
    <property type="term" value="F:structural molecule activity"/>
    <property type="evidence" value="ECO:0007669"/>
    <property type="project" value="UniProtKB-UniRule"/>
</dbReference>
<dbReference type="NCBIfam" id="TIGR02492">
    <property type="entry name" value="flgK_ends"/>
    <property type="match status" value="1"/>
</dbReference>
<keyword evidence="12" id="KW-1185">Reference proteome</keyword>
<dbReference type="SUPFAM" id="SSF64518">
    <property type="entry name" value="Phase 1 flagellin"/>
    <property type="match status" value="1"/>
</dbReference>
<evidence type="ECO:0000256" key="5">
    <source>
        <dbReference type="ARBA" id="ARBA00022525"/>
    </source>
</evidence>
<dbReference type="RefSeq" id="WP_145059374.1">
    <property type="nucleotide sequence ID" value="NZ_CP036263.1"/>
</dbReference>
<comment type="subcellular location">
    <subcellularLocation>
        <location evidence="1 7">Bacterial flagellum</location>
    </subcellularLocation>
    <subcellularLocation>
        <location evidence="2 7">Secreted</location>
    </subcellularLocation>
</comment>
<evidence type="ECO:0000256" key="3">
    <source>
        <dbReference type="ARBA" id="ARBA00009677"/>
    </source>
</evidence>
<comment type="similarity">
    <text evidence="3 7">Belongs to the flagella basal body rod proteins family.</text>
</comment>
<name>A0A517MTV9_9BACT</name>
<feature type="domain" description="Flagellar hook-associated protein FlgK helical" evidence="10">
    <location>
        <begin position="96"/>
        <end position="318"/>
    </location>
</feature>
<keyword evidence="5 7" id="KW-0964">Secreted</keyword>
<dbReference type="Pfam" id="PF00460">
    <property type="entry name" value="Flg_bb_rod"/>
    <property type="match status" value="1"/>
</dbReference>
<dbReference type="InterPro" id="IPR019776">
    <property type="entry name" value="Flagellar_basal_body_rod_CS"/>
</dbReference>
<keyword evidence="11" id="KW-0966">Cell projection</keyword>
<evidence type="ECO:0000313" key="11">
    <source>
        <dbReference type="EMBL" id="QDS98321.1"/>
    </source>
</evidence>
<dbReference type="EMBL" id="CP036263">
    <property type="protein sequence ID" value="QDS98321.1"/>
    <property type="molecule type" value="Genomic_DNA"/>
</dbReference>
<protein>
    <recommendedName>
        <fullName evidence="4 7">Flagellar hook-associated protein 1</fullName>
        <shortName evidence="7">HAP1</shortName>
    </recommendedName>
</protein>
<keyword evidence="11" id="KW-0282">Flagellum</keyword>
<gene>
    <name evidence="7" type="primary">flgK</name>
    <name evidence="11" type="ORF">HG15A2_15940</name>
</gene>
<dbReference type="InterPro" id="IPR002371">
    <property type="entry name" value="FlgK"/>
</dbReference>
<evidence type="ECO:0000259" key="9">
    <source>
        <dbReference type="Pfam" id="PF06429"/>
    </source>
</evidence>